<feature type="region of interest" description="Disordered" evidence="1">
    <location>
        <begin position="1"/>
        <end position="60"/>
    </location>
</feature>
<keyword evidence="3" id="KW-1185">Reference proteome</keyword>
<gene>
    <name evidence="2" type="ORF">FCH28_11370</name>
</gene>
<dbReference type="Proteomes" id="UP000308697">
    <property type="component" value="Unassembled WGS sequence"/>
</dbReference>
<evidence type="ECO:0000313" key="3">
    <source>
        <dbReference type="Proteomes" id="UP000308697"/>
    </source>
</evidence>
<name>A0A4U0NN89_9ACTN</name>
<evidence type="ECO:0000313" key="2">
    <source>
        <dbReference type="EMBL" id="TJZ55877.1"/>
    </source>
</evidence>
<organism evidence="2 3">
    <name type="scientific">Streptomyces piniterrae</name>
    <dbReference type="NCBI Taxonomy" id="2571125"/>
    <lineage>
        <taxon>Bacteria</taxon>
        <taxon>Bacillati</taxon>
        <taxon>Actinomycetota</taxon>
        <taxon>Actinomycetes</taxon>
        <taxon>Kitasatosporales</taxon>
        <taxon>Streptomycetaceae</taxon>
        <taxon>Streptomyces</taxon>
    </lineage>
</organism>
<dbReference type="OrthoDB" id="4326779at2"/>
<evidence type="ECO:0000256" key="1">
    <source>
        <dbReference type="SAM" id="MobiDB-lite"/>
    </source>
</evidence>
<dbReference type="AlphaFoldDB" id="A0A4U0NN89"/>
<feature type="compositionally biased region" description="Basic and acidic residues" evidence="1">
    <location>
        <begin position="22"/>
        <end position="38"/>
    </location>
</feature>
<feature type="compositionally biased region" description="Polar residues" evidence="1">
    <location>
        <begin position="9"/>
        <end position="20"/>
    </location>
</feature>
<dbReference type="EMBL" id="SUMB01000003">
    <property type="protein sequence ID" value="TJZ55877.1"/>
    <property type="molecule type" value="Genomic_DNA"/>
</dbReference>
<protein>
    <submittedName>
        <fullName evidence="2">Uncharacterized protein</fullName>
    </submittedName>
</protein>
<proteinExistence type="predicted"/>
<sequence length="60" mass="6650">MSLFRSRSDAQTSEVEQLQAQAREDYRSHNSPEKRAAAREQAGQARSHGNAAAGAWRGHK</sequence>
<dbReference type="RefSeq" id="WP_136739685.1">
    <property type="nucleotide sequence ID" value="NZ_SUMB01000003.1"/>
</dbReference>
<accession>A0A4U0NN89</accession>
<reference evidence="2 3" key="1">
    <citation type="submission" date="2019-04" db="EMBL/GenBank/DDBJ databases">
        <title>Streptomyces piniterrae sp. nov., a heliquinomycin-producing actinomycete isolated from rhizosphere soil of Pinus yunnanensis.</title>
        <authorList>
            <person name="Zhuang X."/>
            <person name="Zhao J."/>
        </authorList>
    </citation>
    <scope>NUCLEOTIDE SEQUENCE [LARGE SCALE GENOMIC DNA]</scope>
    <source>
        <strain evidence="3">jys28</strain>
    </source>
</reference>
<comment type="caution">
    <text evidence="2">The sequence shown here is derived from an EMBL/GenBank/DDBJ whole genome shotgun (WGS) entry which is preliminary data.</text>
</comment>